<dbReference type="GO" id="GO:0020037">
    <property type="term" value="F:heme binding"/>
    <property type="evidence" value="ECO:0007669"/>
    <property type="project" value="InterPro"/>
</dbReference>
<evidence type="ECO:0000259" key="4">
    <source>
        <dbReference type="PROSITE" id="PS50855"/>
    </source>
</evidence>
<feature type="transmembrane region" description="Helical" evidence="3">
    <location>
        <begin position="229"/>
        <end position="251"/>
    </location>
</feature>
<proteinExistence type="predicted"/>
<dbReference type="OrthoDB" id="9764568at2"/>
<keyword evidence="2" id="KW-0249">Electron transport</keyword>
<accession>A0A3A9KA43</accession>
<feature type="domain" description="Cytochrome oxidase subunit I profile" evidence="4">
    <location>
        <begin position="30"/>
        <end position="497"/>
    </location>
</feature>
<dbReference type="Proteomes" id="UP000281498">
    <property type="component" value="Unassembled WGS sequence"/>
</dbReference>
<organism evidence="5 6">
    <name type="scientific">Salipaludibacillus neizhouensis</name>
    <dbReference type="NCBI Taxonomy" id="885475"/>
    <lineage>
        <taxon>Bacteria</taxon>
        <taxon>Bacillati</taxon>
        <taxon>Bacillota</taxon>
        <taxon>Bacilli</taxon>
        <taxon>Bacillales</taxon>
        <taxon>Bacillaceae</taxon>
    </lineage>
</organism>
<dbReference type="RefSeq" id="WP_110937201.1">
    <property type="nucleotide sequence ID" value="NZ_KZ614146.1"/>
</dbReference>
<dbReference type="GO" id="GO:0009060">
    <property type="term" value="P:aerobic respiration"/>
    <property type="evidence" value="ECO:0007669"/>
    <property type="project" value="InterPro"/>
</dbReference>
<gene>
    <name evidence="5" type="ORF">CR203_12495</name>
</gene>
<keyword evidence="3" id="KW-0472">Membrane</keyword>
<feature type="transmembrane region" description="Helical" evidence="3">
    <location>
        <begin position="182"/>
        <end position="209"/>
    </location>
</feature>
<feature type="transmembrane region" description="Helical" evidence="3">
    <location>
        <begin position="296"/>
        <end position="317"/>
    </location>
</feature>
<dbReference type="InterPro" id="IPR000883">
    <property type="entry name" value="Cyt_C_Oxase_1"/>
</dbReference>
<keyword evidence="1" id="KW-0679">Respiratory chain</keyword>
<feature type="transmembrane region" description="Helical" evidence="3">
    <location>
        <begin position="346"/>
        <end position="365"/>
    </location>
</feature>
<keyword evidence="3" id="KW-1133">Transmembrane helix</keyword>
<reference evidence="5 6" key="1">
    <citation type="submission" date="2017-10" db="EMBL/GenBank/DDBJ databases">
        <title>Bacillus sp. nov., a halophilic bacterium isolated from a Keqin Lake.</title>
        <authorList>
            <person name="Wang H."/>
        </authorList>
    </citation>
    <scope>NUCLEOTIDE SEQUENCE [LARGE SCALE GENOMIC DNA]</scope>
    <source>
        <strain evidence="5 6">KCTC 13187</strain>
    </source>
</reference>
<keyword evidence="1" id="KW-0813">Transport</keyword>
<sequence>MGTAVNQSFKEKTNKVLGITPEDARLTKSYLFVAFAALLLGGVLGLLQGLNRAGLLELPSWLNYYQVLTAHGLLLVLVLTAFFTVGYFYAVLSHNLGGLLPKVRKMAWIGFGMKLVGFVLAVISVILNEASVMYTFYPPMAASPIFYYGLVFIVLGVWMCAFGAFIQVANWRKNNKGKHVPILSFFATGVFVLLFFGSIPVTIEVLVIIPWAHGWVETINVMVSRTLFWAFGHTLVNIWYLTAVSAWYVVVPKLIGGRRFSDTLTRVVIILLVILNIPGGFHHQIIDPGIAESVKFLHVFMSLAIGFPSLMTAYAMFSVFEKTARKRGGKGLFSWFKKLPWGDVRFLAPMIAMIAFIPGGAGGIVQSTNQLNQVVHNTMWVVGHFHLTVGTTVVLTFFGISYWLVPYLSKRVLTPAINKLGVATTLIWTAGMIFMSGAMHWVGVLGSPRRTSYTTYGDNATALSWDPYLMFLAVGGTLLMIGVLMQVYAVVHLMFFAPKGDTEFPIAEVEDHAAKTPYWTERWGVIIVIMLIVIAMGYVIPLVEMIMNAPPGSPPYKTW</sequence>
<feature type="transmembrane region" description="Helical" evidence="3">
    <location>
        <begin position="30"/>
        <end position="50"/>
    </location>
</feature>
<dbReference type="AlphaFoldDB" id="A0A3A9KA43"/>
<dbReference type="GO" id="GO:0004129">
    <property type="term" value="F:cytochrome-c oxidase activity"/>
    <property type="evidence" value="ECO:0007669"/>
    <property type="project" value="InterPro"/>
</dbReference>
<feature type="transmembrane region" description="Helical" evidence="3">
    <location>
        <begin position="147"/>
        <end position="170"/>
    </location>
</feature>
<feature type="transmembrane region" description="Helical" evidence="3">
    <location>
        <begin position="70"/>
        <end position="94"/>
    </location>
</feature>
<feature type="transmembrane region" description="Helical" evidence="3">
    <location>
        <begin position="523"/>
        <end position="543"/>
    </location>
</feature>
<dbReference type="PROSITE" id="PS50855">
    <property type="entry name" value="COX1"/>
    <property type="match status" value="1"/>
</dbReference>
<dbReference type="PANTHER" id="PTHR10422">
    <property type="entry name" value="CYTOCHROME C OXIDASE SUBUNIT 1"/>
    <property type="match status" value="1"/>
</dbReference>
<feature type="transmembrane region" description="Helical" evidence="3">
    <location>
        <begin position="420"/>
        <end position="442"/>
    </location>
</feature>
<feature type="transmembrane region" description="Helical" evidence="3">
    <location>
        <begin position="263"/>
        <end position="281"/>
    </location>
</feature>
<evidence type="ECO:0000313" key="5">
    <source>
        <dbReference type="EMBL" id="RKL67311.1"/>
    </source>
</evidence>
<feature type="transmembrane region" description="Helical" evidence="3">
    <location>
        <begin position="385"/>
        <end position="408"/>
    </location>
</feature>
<keyword evidence="6" id="KW-1185">Reference proteome</keyword>
<dbReference type="GO" id="GO:0016020">
    <property type="term" value="C:membrane"/>
    <property type="evidence" value="ECO:0007669"/>
    <property type="project" value="InterPro"/>
</dbReference>
<protein>
    <submittedName>
        <fullName evidence="5">Cytochrome C</fullName>
    </submittedName>
</protein>
<keyword evidence="3" id="KW-0812">Transmembrane</keyword>
<dbReference type="Gene3D" id="1.20.210.10">
    <property type="entry name" value="Cytochrome c oxidase-like, subunit I domain"/>
    <property type="match status" value="1"/>
</dbReference>
<feature type="transmembrane region" description="Helical" evidence="3">
    <location>
        <begin position="106"/>
        <end position="127"/>
    </location>
</feature>
<dbReference type="InterPro" id="IPR023616">
    <property type="entry name" value="Cyt_c_oxase-like_su1_dom"/>
</dbReference>
<name>A0A3A9KA43_9BACI</name>
<evidence type="ECO:0000256" key="1">
    <source>
        <dbReference type="ARBA" id="ARBA00022660"/>
    </source>
</evidence>
<dbReference type="InterPro" id="IPR036927">
    <property type="entry name" value="Cyt_c_oxase-like_su1_sf"/>
</dbReference>
<dbReference type="SUPFAM" id="SSF81442">
    <property type="entry name" value="Cytochrome c oxidase subunit I-like"/>
    <property type="match status" value="1"/>
</dbReference>
<dbReference type="PANTHER" id="PTHR10422:SF40">
    <property type="entry name" value="CYTOCHROME C OXIDASE SUBUNIT I"/>
    <property type="match status" value="1"/>
</dbReference>
<evidence type="ECO:0000313" key="6">
    <source>
        <dbReference type="Proteomes" id="UP000281498"/>
    </source>
</evidence>
<dbReference type="PRINTS" id="PR01165">
    <property type="entry name" value="CYCOXIDASEI"/>
</dbReference>
<dbReference type="Pfam" id="PF00115">
    <property type="entry name" value="COX1"/>
    <property type="match status" value="1"/>
</dbReference>
<dbReference type="EMBL" id="PDOE01000004">
    <property type="protein sequence ID" value="RKL67311.1"/>
    <property type="molecule type" value="Genomic_DNA"/>
</dbReference>
<evidence type="ECO:0000256" key="3">
    <source>
        <dbReference type="SAM" id="Phobius"/>
    </source>
</evidence>
<evidence type="ECO:0000256" key="2">
    <source>
        <dbReference type="ARBA" id="ARBA00022982"/>
    </source>
</evidence>
<feature type="transmembrane region" description="Helical" evidence="3">
    <location>
        <begin position="468"/>
        <end position="491"/>
    </location>
</feature>
<comment type="caution">
    <text evidence="5">The sequence shown here is derived from an EMBL/GenBank/DDBJ whole genome shotgun (WGS) entry which is preliminary data.</text>
</comment>